<keyword evidence="1" id="KW-0472">Membrane</keyword>
<organism evidence="2 3">
    <name type="scientific">Succiniclasticum ruminis</name>
    <dbReference type="NCBI Taxonomy" id="40841"/>
    <lineage>
        <taxon>Bacteria</taxon>
        <taxon>Bacillati</taxon>
        <taxon>Bacillota</taxon>
        <taxon>Negativicutes</taxon>
        <taxon>Acidaminococcales</taxon>
        <taxon>Acidaminococcaceae</taxon>
        <taxon>Succiniclasticum</taxon>
    </lineage>
</organism>
<dbReference type="Proteomes" id="UP000198943">
    <property type="component" value="Unassembled WGS sequence"/>
</dbReference>
<evidence type="ECO:0000256" key="1">
    <source>
        <dbReference type="SAM" id="Phobius"/>
    </source>
</evidence>
<reference evidence="3" key="1">
    <citation type="submission" date="2016-10" db="EMBL/GenBank/DDBJ databases">
        <authorList>
            <person name="Varghese N."/>
            <person name="Submissions S."/>
        </authorList>
    </citation>
    <scope>NUCLEOTIDE SEQUENCE [LARGE SCALE GENOMIC DNA]</scope>
    <source>
        <strain evidence="3">DSM 11005</strain>
    </source>
</reference>
<gene>
    <name evidence="2" type="ORF">SAMN04487864_101173</name>
</gene>
<dbReference type="EMBL" id="FMYW01000001">
    <property type="protein sequence ID" value="SDB96561.1"/>
    <property type="molecule type" value="Genomic_DNA"/>
</dbReference>
<protein>
    <submittedName>
        <fullName evidence="2">Uncharacterized protein</fullName>
    </submittedName>
</protein>
<feature type="transmembrane region" description="Helical" evidence="1">
    <location>
        <begin position="12"/>
        <end position="30"/>
    </location>
</feature>
<accession>A0A1G6HQT6</accession>
<keyword evidence="1" id="KW-0812">Transmembrane</keyword>
<sequence>MEHREVPINTTHWISRIMALTGCLMGFHAIKQLGI</sequence>
<name>A0A1G6HQT6_9FIRM</name>
<keyword evidence="3" id="KW-1185">Reference proteome</keyword>
<evidence type="ECO:0000313" key="2">
    <source>
        <dbReference type="EMBL" id="SDB96561.1"/>
    </source>
</evidence>
<proteinExistence type="predicted"/>
<evidence type="ECO:0000313" key="3">
    <source>
        <dbReference type="Proteomes" id="UP000198943"/>
    </source>
</evidence>
<keyword evidence="1" id="KW-1133">Transmembrane helix</keyword>
<dbReference type="AlphaFoldDB" id="A0A1G6HQT6"/>